<gene>
    <name evidence="1" type="ORF">Sjap_018253</name>
</gene>
<name>A0AAP0I7V0_9MAGN</name>
<dbReference type="Proteomes" id="UP001417504">
    <property type="component" value="Unassembled WGS sequence"/>
</dbReference>
<dbReference type="EMBL" id="JBBNAE010000007">
    <property type="protein sequence ID" value="KAK9110193.1"/>
    <property type="molecule type" value="Genomic_DNA"/>
</dbReference>
<protein>
    <submittedName>
        <fullName evidence="1">Uncharacterized protein</fullName>
    </submittedName>
</protein>
<comment type="caution">
    <text evidence="1">The sequence shown here is derived from an EMBL/GenBank/DDBJ whole genome shotgun (WGS) entry which is preliminary data.</text>
</comment>
<evidence type="ECO:0000313" key="2">
    <source>
        <dbReference type="Proteomes" id="UP001417504"/>
    </source>
</evidence>
<keyword evidence="2" id="KW-1185">Reference proteome</keyword>
<reference evidence="1 2" key="1">
    <citation type="submission" date="2024-01" db="EMBL/GenBank/DDBJ databases">
        <title>Genome assemblies of Stephania.</title>
        <authorList>
            <person name="Yang L."/>
        </authorList>
    </citation>
    <scope>NUCLEOTIDE SEQUENCE [LARGE SCALE GENOMIC DNA]</scope>
    <source>
        <strain evidence="1">QJT</strain>
        <tissue evidence="1">Leaf</tissue>
    </source>
</reference>
<accession>A0AAP0I7V0</accession>
<dbReference type="AlphaFoldDB" id="A0AAP0I7V0"/>
<evidence type="ECO:0000313" key="1">
    <source>
        <dbReference type="EMBL" id="KAK9110193.1"/>
    </source>
</evidence>
<proteinExistence type="predicted"/>
<sequence>MFLKADYSAEVAASALVALSSASKLSLTASFVEDPLTDLSPFQNTDLQREKTQLQVSHQ</sequence>
<organism evidence="1 2">
    <name type="scientific">Stephania japonica</name>
    <dbReference type="NCBI Taxonomy" id="461633"/>
    <lineage>
        <taxon>Eukaryota</taxon>
        <taxon>Viridiplantae</taxon>
        <taxon>Streptophyta</taxon>
        <taxon>Embryophyta</taxon>
        <taxon>Tracheophyta</taxon>
        <taxon>Spermatophyta</taxon>
        <taxon>Magnoliopsida</taxon>
        <taxon>Ranunculales</taxon>
        <taxon>Menispermaceae</taxon>
        <taxon>Menispermoideae</taxon>
        <taxon>Cissampelideae</taxon>
        <taxon>Stephania</taxon>
    </lineage>
</organism>